<dbReference type="RefSeq" id="WP_045778386.1">
    <property type="nucleotide sequence ID" value="NZ_LAJX01000040.1"/>
</dbReference>
<dbReference type="Pfam" id="PF05685">
    <property type="entry name" value="Uma2"/>
    <property type="match status" value="1"/>
</dbReference>
<accession>A0A0F3IPA1</accession>
<comment type="caution">
    <text evidence="2">The sequence shown here is derived from an EMBL/GenBank/DDBJ whole genome shotgun (WGS) entry which is preliminary data.</text>
</comment>
<dbReference type="CDD" id="cd06260">
    <property type="entry name" value="DUF820-like"/>
    <property type="match status" value="1"/>
</dbReference>
<dbReference type="PANTHER" id="PTHR36558">
    <property type="entry name" value="GLR1098 PROTEIN"/>
    <property type="match status" value="1"/>
</dbReference>
<dbReference type="OrthoDB" id="26750at2"/>
<dbReference type="Gene3D" id="3.90.1570.10">
    <property type="entry name" value="tt1808, chain A"/>
    <property type="match status" value="1"/>
</dbReference>
<gene>
    <name evidence="2" type="ORF">VZ94_04935</name>
</gene>
<dbReference type="InterPro" id="IPR012296">
    <property type="entry name" value="Nuclease_put_TT1808"/>
</dbReference>
<dbReference type="InterPro" id="IPR008538">
    <property type="entry name" value="Uma2"/>
</dbReference>
<proteinExistence type="predicted"/>
<reference evidence="3" key="1">
    <citation type="submission" date="2015-03" db="EMBL/GenBank/DDBJ databases">
        <title>Draft genome sequence of a novel methanotroph (Sn10-6) isolated from flooded ricefield rhizosphere in India.</title>
        <authorList>
            <person name="Pandit P.S."/>
            <person name="Pore S.D."/>
            <person name="Arora P."/>
            <person name="Kapse N.G."/>
            <person name="Dhakephalkar P.K."/>
            <person name="Rahalkar M.C."/>
        </authorList>
    </citation>
    <scope>NUCLEOTIDE SEQUENCE [LARGE SCALE GENOMIC DNA]</scope>
    <source>
        <strain evidence="3">Sn10-6</strain>
    </source>
</reference>
<evidence type="ECO:0000313" key="3">
    <source>
        <dbReference type="Proteomes" id="UP000033684"/>
    </source>
</evidence>
<dbReference type="EMBL" id="LAJX01000040">
    <property type="protein sequence ID" value="KJV07429.1"/>
    <property type="molecule type" value="Genomic_DNA"/>
</dbReference>
<dbReference type="InterPro" id="IPR011335">
    <property type="entry name" value="Restrct_endonuc-II-like"/>
</dbReference>
<dbReference type="AlphaFoldDB" id="A0A0F3IPA1"/>
<protein>
    <recommendedName>
        <fullName evidence="1">Putative restriction endonuclease domain-containing protein</fullName>
    </recommendedName>
</protein>
<dbReference type="Proteomes" id="UP000033684">
    <property type="component" value="Unassembled WGS sequence"/>
</dbReference>
<dbReference type="SUPFAM" id="SSF52980">
    <property type="entry name" value="Restriction endonuclease-like"/>
    <property type="match status" value="1"/>
</dbReference>
<organism evidence="2 3">
    <name type="scientific">Methylocucumis oryzae</name>
    <dbReference type="NCBI Taxonomy" id="1632867"/>
    <lineage>
        <taxon>Bacteria</taxon>
        <taxon>Pseudomonadati</taxon>
        <taxon>Pseudomonadota</taxon>
        <taxon>Gammaproteobacteria</taxon>
        <taxon>Methylococcales</taxon>
        <taxon>Methylococcaceae</taxon>
        <taxon>Methylocucumis</taxon>
    </lineage>
</organism>
<name>A0A0F3IPA1_9GAMM</name>
<sequence length="202" mass="23014">MNTVMKSRFTSDEYLQWESEQTEKHEYYSGEVFAMAGARRAHVVVSGNIFAGFKQALRGSGCQAYIADMKLRVEYVDAFFYPDVMVSCSQQDRRADQYLSEPTLIVEVLSDSTAAFDRGDKFAAYRSLTSLQEYVIVDIAARRIECFRRTADNDWLLHDYIGEQVCQFTSIDVSMTLAEVFEDVEVLNDELLPQHGAINPIP</sequence>
<evidence type="ECO:0000313" key="2">
    <source>
        <dbReference type="EMBL" id="KJV07429.1"/>
    </source>
</evidence>
<feature type="domain" description="Putative restriction endonuclease" evidence="1">
    <location>
        <begin position="12"/>
        <end position="160"/>
    </location>
</feature>
<keyword evidence="3" id="KW-1185">Reference proteome</keyword>
<dbReference type="PANTHER" id="PTHR36558:SF1">
    <property type="entry name" value="RESTRICTION ENDONUCLEASE DOMAIN-CONTAINING PROTEIN-RELATED"/>
    <property type="match status" value="1"/>
</dbReference>
<dbReference type="PATRIC" id="fig|1632867.3.peg.4294"/>
<reference evidence="2 3" key="2">
    <citation type="journal article" date="2016" name="Microb. Ecol.">
        <title>Genome Characteristics of a Novel Type I Methanotroph (Sn10-6) Isolated from a Flooded Indian Rice Field.</title>
        <authorList>
            <person name="Rahalkar M.C."/>
            <person name="Pandit P.S."/>
            <person name="Dhakephalkar P.K."/>
            <person name="Pore S."/>
            <person name="Arora P."/>
            <person name="Kapse N."/>
        </authorList>
    </citation>
    <scope>NUCLEOTIDE SEQUENCE [LARGE SCALE GENOMIC DNA]</scope>
    <source>
        <strain evidence="2 3">Sn10-6</strain>
    </source>
</reference>
<evidence type="ECO:0000259" key="1">
    <source>
        <dbReference type="Pfam" id="PF05685"/>
    </source>
</evidence>